<feature type="domain" description="Zn(2)-C6 fungal-type" evidence="7">
    <location>
        <begin position="54"/>
        <end position="86"/>
    </location>
</feature>
<keyword evidence="5" id="KW-0539">Nucleus</keyword>
<comment type="subcellular location">
    <subcellularLocation>
        <location evidence="1">Nucleus</location>
    </subcellularLocation>
</comment>
<dbReference type="GO" id="GO:0000976">
    <property type="term" value="F:transcription cis-regulatory region binding"/>
    <property type="evidence" value="ECO:0007669"/>
    <property type="project" value="TreeGrafter"/>
</dbReference>
<dbReference type="AlphaFoldDB" id="A0A8E5HUC3"/>
<dbReference type="Pfam" id="PF00172">
    <property type="entry name" value="Zn_clus"/>
    <property type="match status" value="1"/>
</dbReference>
<accession>A0A8E5HUC3</accession>
<feature type="compositionally biased region" description="Polar residues" evidence="6">
    <location>
        <begin position="132"/>
        <end position="142"/>
    </location>
</feature>
<evidence type="ECO:0000256" key="3">
    <source>
        <dbReference type="ARBA" id="ARBA00023125"/>
    </source>
</evidence>
<dbReference type="Proteomes" id="UP000027002">
    <property type="component" value="Chromosome 4"/>
</dbReference>
<dbReference type="PANTHER" id="PTHR31845">
    <property type="entry name" value="FINGER DOMAIN PROTEIN, PUTATIVE-RELATED"/>
    <property type="match status" value="1"/>
</dbReference>
<evidence type="ECO:0000256" key="6">
    <source>
        <dbReference type="SAM" id="MobiDB-lite"/>
    </source>
</evidence>
<organism evidence="8 9">
    <name type="scientific">Ustilaginoidea virens</name>
    <name type="common">Rice false smut fungus</name>
    <name type="synonym">Villosiclava virens</name>
    <dbReference type="NCBI Taxonomy" id="1159556"/>
    <lineage>
        <taxon>Eukaryota</taxon>
        <taxon>Fungi</taxon>
        <taxon>Dikarya</taxon>
        <taxon>Ascomycota</taxon>
        <taxon>Pezizomycotina</taxon>
        <taxon>Sordariomycetes</taxon>
        <taxon>Hypocreomycetidae</taxon>
        <taxon>Hypocreales</taxon>
        <taxon>Clavicipitaceae</taxon>
        <taxon>Ustilaginoidea</taxon>
    </lineage>
</organism>
<gene>
    <name evidence="8" type="ORF">UV8b_06018</name>
</gene>
<dbReference type="GO" id="GO:0008270">
    <property type="term" value="F:zinc ion binding"/>
    <property type="evidence" value="ECO:0007669"/>
    <property type="project" value="InterPro"/>
</dbReference>
<sequence>MPKRSIAAPSPAQARRHVSPLQAHPLNYMANHSDHSRPAGSQSQFATAKRRVTSCASCRKQKIKCELLTERPPCERCKRRNIECVINTGLRNSILDQRQIAVLGRDLNKVHSTMEMVCERLGLDLPQPLESAHSNLSTNTAIQDGESDDGEEGLYEPAQIDAPTTVVAPIDAYLSKQESPSSGQGQAVAAVSLQHRKPDLISKGLVTFGDADVLAKHYIVELDHIVYGFVRDHKTIHSLRDASAALIAVICTVASLHHVDYGHLFETCYREYRHVISSTLFEKQDVEHIRALCIGSFWLPGSSRILLCDAVRRAGDLRLHRHILKTINLTASCSLSPRTGITTDQAESRDRVRLWYGLFMCDQHQSILSNRESLLPLHLDVLEKREEYLKSDASINHDLRLVAQSSLLLIMARIKREFGSEYTAQVPESIAPEFLKFSAELDEWIEKYRPRFHPDIEMGKYPSLAFRLHYLFAKLYLGHKVFRGLQGNAFANTFLAAASLAHESAEGIFHMILEEDGLLKNLWKVPSYVHIMISFAGHLLLELCVKYRKPLGIDVKENYRILNDVVSAMRDIRLTCSHPLARVIMGLQKRLFDFTALYGRENLSEVAEPDLQEKNVGFTGGLPQNAPICDDVVTDMVNESLFTGLGDFTTFQDFGVGNAGLWSV</sequence>
<feature type="compositionally biased region" description="Acidic residues" evidence="6">
    <location>
        <begin position="145"/>
        <end position="154"/>
    </location>
</feature>
<evidence type="ECO:0000313" key="9">
    <source>
        <dbReference type="Proteomes" id="UP000027002"/>
    </source>
</evidence>
<dbReference type="InterPro" id="IPR036864">
    <property type="entry name" value="Zn2-C6_fun-type_DNA-bd_sf"/>
</dbReference>
<dbReference type="Gene3D" id="4.10.240.10">
    <property type="entry name" value="Zn(2)-C6 fungal-type DNA-binding domain"/>
    <property type="match status" value="1"/>
</dbReference>
<dbReference type="OrthoDB" id="4060227at2759"/>
<dbReference type="CDD" id="cd00067">
    <property type="entry name" value="GAL4"/>
    <property type="match status" value="1"/>
</dbReference>
<dbReference type="GO" id="GO:0000981">
    <property type="term" value="F:DNA-binding transcription factor activity, RNA polymerase II-specific"/>
    <property type="evidence" value="ECO:0007669"/>
    <property type="project" value="InterPro"/>
</dbReference>
<name>A0A8E5HUC3_USTVR</name>
<evidence type="ECO:0000313" key="8">
    <source>
        <dbReference type="EMBL" id="QUC21775.1"/>
    </source>
</evidence>
<reference evidence="8" key="1">
    <citation type="submission" date="2020-03" db="EMBL/GenBank/DDBJ databases">
        <title>A mixture of massive structural variations and highly conserved coding sequences in Ustilaginoidea virens genome.</title>
        <authorList>
            <person name="Zhang K."/>
            <person name="Zhao Z."/>
            <person name="Zhang Z."/>
            <person name="Li Y."/>
            <person name="Hsiang T."/>
            <person name="Sun W."/>
        </authorList>
    </citation>
    <scope>NUCLEOTIDE SEQUENCE</scope>
    <source>
        <strain evidence="8">UV-8b</strain>
    </source>
</reference>
<dbReference type="InterPro" id="IPR001138">
    <property type="entry name" value="Zn2Cys6_DnaBD"/>
</dbReference>
<dbReference type="GeneID" id="66066795"/>
<dbReference type="CDD" id="cd12148">
    <property type="entry name" value="fungal_TF_MHR"/>
    <property type="match status" value="1"/>
</dbReference>
<dbReference type="InterPro" id="IPR051089">
    <property type="entry name" value="prtT"/>
</dbReference>
<proteinExistence type="predicted"/>
<keyword evidence="4" id="KW-0804">Transcription</keyword>
<evidence type="ECO:0000256" key="2">
    <source>
        <dbReference type="ARBA" id="ARBA00023015"/>
    </source>
</evidence>
<protein>
    <recommendedName>
        <fullName evidence="7">Zn(2)-C6 fungal-type domain-containing protein</fullName>
    </recommendedName>
</protein>
<keyword evidence="3" id="KW-0238">DNA-binding</keyword>
<evidence type="ECO:0000259" key="7">
    <source>
        <dbReference type="PROSITE" id="PS50048"/>
    </source>
</evidence>
<keyword evidence="2" id="KW-0805">Transcription regulation</keyword>
<dbReference type="RefSeq" id="XP_042999448.1">
    <property type="nucleotide sequence ID" value="XM_043143515.1"/>
</dbReference>
<dbReference type="SUPFAM" id="SSF57701">
    <property type="entry name" value="Zn2/Cys6 DNA-binding domain"/>
    <property type="match status" value="1"/>
</dbReference>
<evidence type="ECO:0000256" key="1">
    <source>
        <dbReference type="ARBA" id="ARBA00004123"/>
    </source>
</evidence>
<dbReference type="KEGG" id="uvi:66066795"/>
<evidence type="ECO:0000256" key="4">
    <source>
        <dbReference type="ARBA" id="ARBA00023163"/>
    </source>
</evidence>
<dbReference type="SMART" id="SM00066">
    <property type="entry name" value="GAL4"/>
    <property type="match status" value="1"/>
</dbReference>
<dbReference type="PROSITE" id="PS50048">
    <property type="entry name" value="ZN2_CY6_FUNGAL_2"/>
    <property type="match status" value="1"/>
</dbReference>
<keyword evidence="9" id="KW-1185">Reference proteome</keyword>
<feature type="region of interest" description="Disordered" evidence="6">
    <location>
        <begin position="130"/>
        <end position="154"/>
    </location>
</feature>
<dbReference type="GO" id="GO:0005634">
    <property type="term" value="C:nucleus"/>
    <property type="evidence" value="ECO:0007669"/>
    <property type="project" value="UniProtKB-SubCell"/>
</dbReference>
<dbReference type="PANTHER" id="PTHR31845:SF19">
    <property type="entry name" value="TRANSCRIPTION FACTOR DOMAIN-CONTAINING PROTEIN"/>
    <property type="match status" value="1"/>
</dbReference>
<evidence type="ECO:0000256" key="5">
    <source>
        <dbReference type="ARBA" id="ARBA00023242"/>
    </source>
</evidence>
<dbReference type="EMBL" id="CP072756">
    <property type="protein sequence ID" value="QUC21775.1"/>
    <property type="molecule type" value="Genomic_DNA"/>
</dbReference>
<dbReference type="PROSITE" id="PS00463">
    <property type="entry name" value="ZN2_CY6_FUNGAL_1"/>
    <property type="match status" value="1"/>
</dbReference>